<organism evidence="1 2">
    <name type="scientific">Methyloprofundus sedimenti</name>
    <dbReference type="NCBI Taxonomy" id="1420851"/>
    <lineage>
        <taxon>Bacteria</taxon>
        <taxon>Pseudomonadati</taxon>
        <taxon>Pseudomonadota</taxon>
        <taxon>Gammaproteobacteria</taxon>
        <taxon>Methylococcales</taxon>
        <taxon>Methylococcaceae</taxon>
        <taxon>Methyloprofundus</taxon>
    </lineage>
</organism>
<dbReference type="Proteomes" id="UP000191980">
    <property type="component" value="Unassembled WGS sequence"/>
</dbReference>
<gene>
    <name evidence="1" type="ORF">AU255_08305</name>
</gene>
<proteinExistence type="predicted"/>
<protein>
    <submittedName>
        <fullName evidence="1">Uncharacterized protein</fullName>
    </submittedName>
</protein>
<dbReference type="OrthoDB" id="556081at2"/>
<dbReference type="EMBL" id="LPUF01000001">
    <property type="protein sequence ID" value="OQK17850.1"/>
    <property type="molecule type" value="Genomic_DNA"/>
</dbReference>
<evidence type="ECO:0000313" key="2">
    <source>
        <dbReference type="Proteomes" id="UP000191980"/>
    </source>
</evidence>
<dbReference type="RefSeq" id="WP_080522459.1">
    <property type="nucleotide sequence ID" value="NZ_LPUF01000001.1"/>
</dbReference>
<dbReference type="AlphaFoldDB" id="A0A1V8M8D8"/>
<keyword evidence="2" id="KW-1185">Reference proteome</keyword>
<reference evidence="1 2" key="1">
    <citation type="submission" date="2015-12" db="EMBL/GenBank/DDBJ databases">
        <authorList>
            <person name="Shamseldin A."/>
            <person name="Moawad H."/>
            <person name="Abd El-Rahim W.M."/>
            <person name="Sadowsky M.J."/>
        </authorList>
    </citation>
    <scope>NUCLEOTIDE SEQUENCE [LARGE SCALE GENOMIC DNA]</scope>
    <source>
        <strain evidence="1 2">WF1</strain>
    </source>
</reference>
<dbReference type="InterPro" id="IPR024492">
    <property type="entry name" value="DUF2764"/>
</dbReference>
<name>A0A1V8M8D8_9GAMM</name>
<evidence type="ECO:0000313" key="1">
    <source>
        <dbReference type="EMBL" id="OQK17850.1"/>
    </source>
</evidence>
<dbReference type="Pfam" id="PF10962">
    <property type="entry name" value="DUF2764"/>
    <property type="match status" value="1"/>
</dbReference>
<dbReference type="STRING" id="1420851.AU255_08305"/>
<sequence length="227" mass="26617">MKQKTAYTMLMASLPPHPMSLWDFKRKPVTRLRLERQLKLLTEQDSQQLAAIESILHWAKIQQANSDAEIAIEADRVIQSIHNPLLHEAIIWRLELRIIVTAIRRRKLNHPPPEKHEPWGYGQVLPLIRNNWQLDDFGLSHRFPWVAKAQTLFAADQSVELEKLLLNLSWQHYARIGQAHYFDFEAVVLYVLRWDIVNRWTQCNEQAAMLEFEALVNRGLGDFLQTA</sequence>
<comment type="caution">
    <text evidence="1">The sequence shown here is derived from an EMBL/GenBank/DDBJ whole genome shotgun (WGS) entry which is preliminary data.</text>
</comment>
<accession>A0A1V8M8D8</accession>